<comment type="similarity">
    <text evidence="1 7">Belongs to the peptidase M3 family.</text>
</comment>
<dbReference type="RefSeq" id="WP_189490136.1">
    <property type="nucleotide sequence ID" value="NZ_BMZO01000007.1"/>
</dbReference>
<evidence type="ECO:0000256" key="6">
    <source>
        <dbReference type="ARBA" id="ARBA00023049"/>
    </source>
</evidence>
<keyword evidence="5 7" id="KW-0862">Zinc</keyword>
<comment type="caution">
    <text evidence="9">The sequence shown here is derived from an EMBL/GenBank/DDBJ whole genome shotgun (WGS) entry which is preliminary data.</text>
</comment>
<organism evidence="9 10">
    <name type="scientific">Limoniibacter endophyticus</name>
    <dbReference type="NCBI Taxonomy" id="1565040"/>
    <lineage>
        <taxon>Bacteria</taxon>
        <taxon>Pseudomonadati</taxon>
        <taxon>Pseudomonadota</taxon>
        <taxon>Alphaproteobacteria</taxon>
        <taxon>Hyphomicrobiales</taxon>
        <taxon>Bartonellaceae</taxon>
        <taxon>Limoniibacter</taxon>
    </lineage>
</organism>
<dbReference type="EMBL" id="BMZO01000007">
    <property type="protein sequence ID" value="GHC73894.1"/>
    <property type="molecule type" value="Genomic_DNA"/>
</dbReference>
<dbReference type="SUPFAM" id="SSF55486">
    <property type="entry name" value="Metalloproteases ('zincins'), catalytic domain"/>
    <property type="match status" value="1"/>
</dbReference>
<reference evidence="9" key="2">
    <citation type="submission" date="2020-09" db="EMBL/GenBank/DDBJ databases">
        <authorList>
            <person name="Sun Q."/>
            <person name="Kim S."/>
        </authorList>
    </citation>
    <scope>NUCLEOTIDE SEQUENCE</scope>
    <source>
        <strain evidence="9">KCTC 42097</strain>
    </source>
</reference>
<dbReference type="CDD" id="cd06456">
    <property type="entry name" value="M3A_DCP"/>
    <property type="match status" value="1"/>
</dbReference>
<dbReference type="Proteomes" id="UP000641137">
    <property type="component" value="Unassembled WGS sequence"/>
</dbReference>
<dbReference type="FunFam" id="3.40.390.10:FF:000009">
    <property type="entry name" value="Oligopeptidase A"/>
    <property type="match status" value="1"/>
</dbReference>
<dbReference type="GO" id="GO:0004222">
    <property type="term" value="F:metalloendopeptidase activity"/>
    <property type="evidence" value="ECO:0007669"/>
    <property type="project" value="InterPro"/>
</dbReference>
<evidence type="ECO:0000256" key="2">
    <source>
        <dbReference type="ARBA" id="ARBA00022670"/>
    </source>
</evidence>
<dbReference type="GO" id="GO:0006508">
    <property type="term" value="P:proteolysis"/>
    <property type="evidence" value="ECO:0007669"/>
    <property type="project" value="UniProtKB-KW"/>
</dbReference>
<reference evidence="9" key="1">
    <citation type="journal article" date="2014" name="Int. J. Syst. Evol. Microbiol.">
        <title>Complete genome sequence of Corynebacterium casei LMG S-19264T (=DSM 44701T), isolated from a smear-ripened cheese.</title>
        <authorList>
            <consortium name="US DOE Joint Genome Institute (JGI-PGF)"/>
            <person name="Walter F."/>
            <person name="Albersmeier A."/>
            <person name="Kalinowski J."/>
            <person name="Ruckert C."/>
        </authorList>
    </citation>
    <scope>NUCLEOTIDE SEQUENCE</scope>
    <source>
        <strain evidence="9">KCTC 42097</strain>
    </source>
</reference>
<keyword evidence="10" id="KW-1185">Reference proteome</keyword>
<evidence type="ECO:0000256" key="7">
    <source>
        <dbReference type="RuleBase" id="RU003435"/>
    </source>
</evidence>
<evidence type="ECO:0000259" key="8">
    <source>
        <dbReference type="Pfam" id="PF01432"/>
    </source>
</evidence>
<feature type="domain" description="Peptidase M3A/M3B catalytic" evidence="8">
    <location>
        <begin position="232"/>
        <end position="675"/>
    </location>
</feature>
<dbReference type="GO" id="GO:0005829">
    <property type="term" value="C:cytosol"/>
    <property type="evidence" value="ECO:0007669"/>
    <property type="project" value="TreeGrafter"/>
</dbReference>
<evidence type="ECO:0000256" key="1">
    <source>
        <dbReference type="ARBA" id="ARBA00006040"/>
    </source>
</evidence>
<name>A0A8J3DPF3_9HYPH</name>
<dbReference type="GO" id="GO:0004180">
    <property type="term" value="F:carboxypeptidase activity"/>
    <property type="evidence" value="ECO:0007669"/>
    <property type="project" value="TreeGrafter"/>
</dbReference>
<keyword evidence="2 7" id="KW-0645">Protease</keyword>
<comment type="cofactor">
    <cofactor evidence="7">
        <name>Zn(2+)</name>
        <dbReference type="ChEBI" id="CHEBI:29105"/>
    </cofactor>
    <text evidence="7">Binds 1 zinc ion.</text>
</comment>
<dbReference type="PANTHER" id="PTHR43660">
    <property type="entry name" value="DIPEPTIDYL CARBOXYPEPTIDASE"/>
    <property type="match status" value="1"/>
</dbReference>
<dbReference type="InterPro" id="IPR024079">
    <property type="entry name" value="MetalloPept_cat_dom_sf"/>
</dbReference>
<keyword evidence="6 7" id="KW-0482">Metalloprotease</keyword>
<dbReference type="InterPro" id="IPR045090">
    <property type="entry name" value="Pept_M3A_M3B"/>
</dbReference>
<dbReference type="PANTHER" id="PTHR43660:SF1">
    <property type="entry name" value="DIPEPTIDYL CARBOXYPEPTIDASE"/>
    <property type="match status" value="1"/>
</dbReference>
<dbReference type="Gene3D" id="1.10.1370.10">
    <property type="entry name" value="Neurolysin, domain 3"/>
    <property type="match status" value="1"/>
</dbReference>
<sequence length="677" mass="75448">MSTIDLDRHPLVNWSAPHGLPDFDRINDDVFLDVFELALSAHRTEIDAIANSDEIPTIENTLKALELSGEALSRVSSIFWMRAGAHTNPTIQATERDLAPKLSRHYSAIALNQKLFARIDDLYARRSQIGLDDETNRALEKSWKGFMRSGAKLEGAARDRFAEINSCLASLGAAFGQNVLADESGWSLALTKDDLVGLPEPLIDGLVEAAQSREGNGDFVVTLSRSVAEGFLSHSARRDLREKVFRAFISRGEKQNWPLIQEMLALRAEKAKLLGYENFAAFKLDNTMAKTPQTVMELLMPVWQKALNKARAEEAVLAEIAADAGENEPLEGWDWRFYAERNREKNYQFDENALKAYFSLDRVIEASFDVASRLFGLSFEALPDVRGWHEDVRAFRVMDESGAEIGLFLADYYARASKRSGAWMSALRSAHGLDNGQKPIIYNVMNFSKPSKGKTALLSLDEARTLFHEFGHALHGLLTKAKWPSLAGTAVSRDFVELPSQLYEHWLMVPEVMTKHARHYKTNEPIPAVLIEKLKAAHSANAGFDAVEFTASALVDMAYHTLGAAPSDPKIFEAETLAKLDMPKTIAMRHRSPQFLHIFAGDGYSAGYYSYMWSEVLDADAFAAFEETGDPFDPETAHKLKECVYAAGDTQDPEALYRAFRGKMPSPEAVVKKRGLA</sequence>
<dbReference type="AlphaFoldDB" id="A0A8J3DPF3"/>
<dbReference type="InterPro" id="IPR001567">
    <property type="entry name" value="Pept_M3A_M3B_dom"/>
</dbReference>
<dbReference type="Pfam" id="PF01432">
    <property type="entry name" value="Peptidase_M3"/>
    <property type="match status" value="1"/>
</dbReference>
<evidence type="ECO:0000256" key="4">
    <source>
        <dbReference type="ARBA" id="ARBA00022801"/>
    </source>
</evidence>
<evidence type="ECO:0000313" key="10">
    <source>
        <dbReference type="Proteomes" id="UP000641137"/>
    </source>
</evidence>
<dbReference type="Gene3D" id="3.40.390.10">
    <property type="entry name" value="Collagenase (Catalytic Domain)"/>
    <property type="match status" value="1"/>
</dbReference>
<dbReference type="InterPro" id="IPR034005">
    <property type="entry name" value="M3A_DCP"/>
</dbReference>
<dbReference type="GO" id="GO:0046872">
    <property type="term" value="F:metal ion binding"/>
    <property type="evidence" value="ECO:0007669"/>
    <property type="project" value="UniProtKB-UniRule"/>
</dbReference>
<proteinExistence type="inferred from homology"/>
<dbReference type="InterPro" id="IPR024077">
    <property type="entry name" value="Neurolysin/TOP_dom2"/>
</dbReference>
<keyword evidence="4 7" id="KW-0378">Hydrolase</keyword>
<keyword evidence="3 7" id="KW-0479">Metal-binding</keyword>
<evidence type="ECO:0000256" key="3">
    <source>
        <dbReference type="ARBA" id="ARBA00022723"/>
    </source>
</evidence>
<evidence type="ECO:0000313" key="9">
    <source>
        <dbReference type="EMBL" id="GHC73894.1"/>
    </source>
</evidence>
<gene>
    <name evidence="9" type="ORF">GCM10010136_22450</name>
</gene>
<evidence type="ECO:0000256" key="5">
    <source>
        <dbReference type="ARBA" id="ARBA00022833"/>
    </source>
</evidence>
<accession>A0A8J3DPF3</accession>
<protein>
    <submittedName>
        <fullName evidence="9">Peptidyl-dipeptidase Dcp</fullName>
    </submittedName>
</protein>